<feature type="signal peptide" evidence="13">
    <location>
        <begin position="1"/>
        <end position="19"/>
    </location>
</feature>
<comment type="similarity">
    <text evidence="3 12">Belongs to the glycosyltransferase 22 family.</text>
</comment>
<comment type="function">
    <text evidence="10">Mannosyltransferase that operates in the biosynthetic pathway of dolichol-linked oligosaccharides, the glycan precursors employed in protein asparagine (N)-glycosylation. The assembly of dolichol-linked oligosaccharides begins on the cytosolic side of the endoplasmic reticulum membrane and finishes in its lumen. The sequential addition of sugars to dolichol pyrophosphate produces dolichol-linked oligosaccharides containing fourteen sugars, including two GlcNAcs, nine mannoses and three glucoses. Once assembled, the oligosaccharide is transferred from the lipid to nascent proteins by oligosaccharyltransferases. In the lumen of the endoplasmic reticulum, adds the eighth mannose residue in an alpha-1,6 linkage onto Man(7)GlcNAc(2)-PP-dolichol to produce Man(8)GlcNAc(2)-PP-dolichol.</text>
</comment>
<feature type="transmembrane region" description="Helical" evidence="12">
    <location>
        <begin position="94"/>
        <end position="112"/>
    </location>
</feature>
<dbReference type="OrthoDB" id="19039at2759"/>
<protein>
    <recommendedName>
        <fullName evidence="12">Mannosyltransferase</fullName>
        <ecNumber evidence="12">2.4.1.-</ecNumber>
    </recommendedName>
</protein>
<comment type="pathway">
    <text evidence="2">Protein modification; protein glycosylation.</text>
</comment>
<organism evidence="14 15">
    <name type="scientific">Rickenella mellea</name>
    <dbReference type="NCBI Taxonomy" id="50990"/>
    <lineage>
        <taxon>Eukaryota</taxon>
        <taxon>Fungi</taxon>
        <taxon>Dikarya</taxon>
        <taxon>Basidiomycota</taxon>
        <taxon>Agaricomycotina</taxon>
        <taxon>Agaricomycetes</taxon>
        <taxon>Hymenochaetales</taxon>
        <taxon>Rickenellaceae</taxon>
        <taxon>Rickenella</taxon>
    </lineage>
</organism>
<keyword evidence="5 14" id="KW-0808">Transferase</keyword>
<comment type="subcellular location">
    <subcellularLocation>
        <location evidence="1 12">Endoplasmic reticulum membrane</location>
        <topology evidence="1 12">Multi-pass membrane protein</topology>
    </subcellularLocation>
</comment>
<evidence type="ECO:0000256" key="9">
    <source>
        <dbReference type="ARBA" id="ARBA00023136"/>
    </source>
</evidence>
<feature type="transmembrane region" description="Helical" evidence="12">
    <location>
        <begin position="297"/>
        <end position="315"/>
    </location>
</feature>
<dbReference type="InterPro" id="IPR005599">
    <property type="entry name" value="GPI_mannosylTrfase"/>
</dbReference>
<evidence type="ECO:0000256" key="13">
    <source>
        <dbReference type="SAM" id="SignalP"/>
    </source>
</evidence>
<evidence type="ECO:0000256" key="6">
    <source>
        <dbReference type="ARBA" id="ARBA00022692"/>
    </source>
</evidence>
<evidence type="ECO:0000313" key="14">
    <source>
        <dbReference type="EMBL" id="TDL25529.1"/>
    </source>
</evidence>
<feature type="transmembrane region" description="Helical" evidence="12">
    <location>
        <begin position="348"/>
        <end position="371"/>
    </location>
</feature>
<keyword evidence="4 12" id="KW-0328">Glycosyltransferase</keyword>
<keyword evidence="9 12" id="KW-0472">Membrane</keyword>
<feature type="transmembrane region" description="Helical" evidence="12">
    <location>
        <begin position="174"/>
        <end position="203"/>
    </location>
</feature>
<feature type="transmembrane region" description="Helical" evidence="12">
    <location>
        <begin position="118"/>
        <end position="137"/>
    </location>
</feature>
<dbReference type="VEuPathDB" id="FungiDB:BD410DRAFT_784532"/>
<evidence type="ECO:0000256" key="2">
    <source>
        <dbReference type="ARBA" id="ARBA00004922"/>
    </source>
</evidence>
<accession>A0A4Y7QF97</accession>
<sequence length="509" mass="56634">MSVLLDLALLATSWTHVLLAPYTKVEESFNLHATHDILAYGVDSNALANYDHFVFPGAVPRSFVGSLALAGLTVPVLQAAAALDLLKSKFDVQIAVRIALATINSLGLALVRRATTRRFGFATGALFVLITATQFHLPFWMGRSLPNMFALFPVNVAISLILSRSPQTSRPTPFMIHLSLVLLAFSTIVLRAELLLLTVPLAIQAFLFRWTSLTALVQVGTFAALGSIAVTMTVDSYFWDRWPLWPELNGLYFNVFQGKSADWGTSPVYAYVSTHIPKLLLSALPLSVLGALCDPRIISLLIPVPIFVALISILGHKEWRFVIYIVPIMNVAAARGARWLLHQRKRSIIGRLCVLLLAGLIAGNMFATYILTFVSSANYPGGEALARFNELYVNQSNVHVHIGNYAAQTGASLFLQANSPPFFTPYLQRPLHNDWVYNKTENLTPLDIVNSPHFTHAITEDATAFEGADEWKVREEVWAFDGFRILRDQGRLVRIKYVWSEKLWIAERM</sequence>
<dbReference type="EMBL" id="ML170163">
    <property type="protein sequence ID" value="TDL25529.1"/>
    <property type="molecule type" value="Genomic_DNA"/>
</dbReference>
<keyword evidence="8 12" id="KW-1133">Transmembrane helix</keyword>
<evidence type="ECO:0000256" key="3">
    <source>
        <dbReference type="ARBA" id="ARBA00007063"/>
    </source>
</evidence>
<feature type="chain" id="PRO_5021371927" description="Mannosyltransferase" evidence="13">
    <location>
        <begin position="20"/>
        <end position="509"/>
    </location>
</feature>
<feature type="transmembrane region" description="Helical" evidence="12">
    <location>
        <begin position="268"/>
        <end position="290"/>
    </location>
</feature>
<feature type="transmembrane region" description="Helical" evidence="12">
    <location>
        <begin position="321"/>
        <end position="341"/>
    </location>
</feature>
<dbReference type="Pfam" id="PF03901">
    <property type="entry name" value="Glyco_transf_22"/>
    <property type="match status" value="1"/>
</dbReference>
<dbReference type="PANTHER" id="PTHR22760">
    <property type="entry name" value="GLYCOSYLTRANSFERASE"/>
    <property type="match status" value="1"/>
</dbReference>
<dbReference type="GO" id="GO:0005789">
    <property type="term" value="C:endoplasmic reticulum membrane"/>
    <property type="evidence" value="ECO:0007669"/>
    <property type="project" value="UniProtKB-SubCell"/>
</dbReference>
<evidence type="ECO:0000313" key="15">
    <source>
        <dbReference type="Proteomes" id="UP000294933"/>
    </source>
</evidence>
<keyword evidence="13" id="KW-0732">Signal</keyword>
<dbReference type="GO" id="GO:0052917">
    <property type="term" value="F:dol-P-Man:Man(7)GlcNAc(2)-PP-Dol alpha-1,6-mannosyltransferase activity"/>
    <property type="evidence" value="ECO:0007669"/>
    <property type="project" value="UniProtKB-EC"/>
</dbReference>
<gene>
    <name evidence="14" type="ORF">BD410DRAFT_784532</name>
</gene>
<dbReference type="PANTHER" id="PTHR22760:SF1">
    <property type="entry name" value="DOL-P-MAN:MAN(7)GLCNAC(2)-PP-DOL ALPHA-1,6-MANNOSYLTRANSFERASE"/>
    <property type="match status" value="1"/>
</dbReference>
<proteinExistence type="inferred from homology"/>
<dbReference type="EC" id="2.4.1.-" evidence="12"/>
<evidence type="ECO:0000256" key="1">
    <source>
        <dbReference type="ARBA" id="ARBA00004477"/>
    </source>
</evidence>
<evidence type="ECO:0000256" key="11">
    <source>
        <dbReference type="ARBA" id="ARBA00048899"/>
    </source>
</evidence>
<dbReference type="STRING" id="50990.A0A4Y7QF97"/>
<evidence type="ECO:0000256" key="8">
    <source>
        <dbReference type="ARBA" id="ARBA00022989"/>
    </source>
</evidence>
<evidence type="ECO:0000256" key="7">
    <source>
        <dbReference type="ARBA" id="ARBA00022824"/>
    </source>
</evidence>
<dbReference type="AlphaFoldDB" id="A0A4Y7QF97"/>
<feature type="transmembrane region" description="Helical" evidence="12">
    <location>
        <begin position="215"/>
        <end position="239"/>
    </location>
</feature>
<keyword evidence="7 12" id="KW-0256">Endoplasmic reticulum</keyword>
<keyword evidence="15" id="KW-1185">Reference proteome</keyword>
<comment type="catalytic activity">
    <reaction evidence="11">
        <text>an alpha-D-Man-(1-&gt;2)-alpha-D-Man-(1-&gt;2)-alpha-D-Man-(1-&gt;3)-[alpha-D-Man-(1-&gt;2)-alpha-D-Man-(1-&gt;3)-alpha-D-Man-(1-&gt;6)]-beta-D-Man-(1-&gt;4)-beta-D-GlcNAc-(1-&gt;4)-alpha-D-GlcNAc-diphospho-di-trans,poly-cis-dolichol + a di-trans,poly-cis-dolichyl beta-D-mannosyl phosphate = an alpha-D-Man-(1-&gt;2)-alpha-D-Man-(1-&gt;2)-alpha-D-Man-(1-&gt;3)-[alpha-D-Man-(1-&gt;2)-alpha-D-Man-(1-&gt;3)-[alpha-D-Man-(1-&gt;6)]-alpha-D-Man-(1-&gt;6)]-beta-D-Man-(1-&gt;4)-beta-D-GlcNAc-(1-&gt;4)-alpha-D-GlcNAc-diphospho-di-trans,poly-cis-dolichol + a di-trans,poly-cis-dolichyl phosphate + H(+)</text>
        <dbReference type="Rhea" id="RHEA:29535"/>
        <dbReference type="Rhea" id="RHEA-COMP:19498"/>
        <dbReference type="Rhea" id="RHEA-COMP:19501"/>
        <dbReference type="Rhea" id="RHEA-COMP:19518"/>
        <dbReference type="Rhea" id="RHEA-COMP:19519"/>
        <dbReference type="ChEBI" id="CHEBI:15378"/>
        <dbReference type="ChEBI" id="CHEBI:57683"/>
        <dbReference type="ChEBI" id="CHEBI:58211"/>
        <dbReference type="ChEBI" id="CHEBI:132517"/>
        <dbReference type="ChEBI" id="CHEBI:132519"/>
        <dbReference type="EC" id="2.4.1.260"/>
    </reaction>
    <physiologicalReaction direction="left-to-right" evidence="11">
        <dbReference type="Rhea" id="RHEA:29536"/>
    </physiologicalReaction>
</comment>
<name>A0A4Y7QF97_9AGAM</name>
<evidence type="ECO:0000256" key="5">
    <source>
        <dbReference type="ARBA" id="ARBA00022679"/>
    </source>
</evidence>
<dbReference type="GO" id="GO:0006487">
    <property type="term" value="P:protein N-linked glycosylation"/>
    <property type="evidence" value="ECO:0007669"/>
    <property type="project" value="TreeGrafter"/>
</dbReference>
<evidence type="ECO:0000256" key="10">
    <source>
        <dbReference type="ARBA" id="ARBA00044721"/>
    </source>
</evidence>
<dbReference type="Proteomes" id="UP000294933">
    <property type="component" value="Unassembled WGS sequence"/>
</dbReference>
<keyword evidence="6 12" id="KW-0812">Transmembrane</keyword>
<dbReference type="UniPathway" id="UPA00378"/>
<evidence type="ECO:0000256" key="4">
    <source>
        <dbReference type="ARBA" id="ARBA00022676"/>
    </source>
</evidence>
<evidence type="ECO:0000256" key="12">
    <source>
        <dbReference type="RuleBase" id="RU363075"/>
    </source>
</evidence>
<reference evidence="14 15" key="1">
    <citation type="submission" date="2018-06" db="EMBL/GenBank/DDBJ databases">
        <title>A transcriptomic atlas of mushroom development highlights an independent origin of complex multicellularity.</title>
        <authorList>
            <consortium name="DOE Joint Genome Institute"/>
            <person name="Krizsan K."/>
            <person name="Almasi E."/>
            <person name="Merenyi Z."/>
            <person name="Sahu N."/>
            <person name="Viragh M."/>
            <person name="Koszo T."/>
            <person name="Mondo S."/>
            <person name="Kiss B."/>
            <person name="Balint B."/>
            <person name="Kues U."/>
            <person name="Barry K."/>
            <person name="Hegedus J.C."/>
            <person name="Henrissat B."/>
            <person name="Johnson J."/>
            <person name="Lipzen A."/>
            <person name="Ohm R."/>
            <person name="Nagy I."/>
            <person name="Pangilinan J."/>
            <person name="Yan J."/>
            <person name="Xiong Y."/>
            <person name="Grigoriev I.V."/>
            <person name="Hibbett D.S."/>
            <person name="Nagy L.G."/>
        </authorList>
    </citation>
    <scope>NUCLEOTIDE SEQUENCE [LARGE SCALE GENOMIC DNA]</scope>
    <source>
        <strain evidence="14 15">SZMC22713</strain>
    </source>
</reference>